<dbReference type="GO" id="GO:0008990">
    <property type="term" value="F:rRNA (guanine-N2-)-methyltransferase activity"/>
    <property type="evidence" value="ECO:0007669"/>
    <property type="project" value="TreeGrafter"/>
</dbReference>
<organism evidence="6 7">
    <name type="scientific">Achromobacter denitrificans</name>
    <name type="common">Alcaligenes denitrificans</name>
    <dbReference type="NCBI Taxonomy" id="32002"/>
    <lineage>
        <taxon>Bacteria</taxon>
        <taxon>Pseudomonadati</taxon>
        <taxon>Pseudomonadota</taxon>
        <taxon>Betaproteobacteria</taxon>
        <taxon>Burkholderiales</taxon>
        <taxon>Alcaligenaceae</taxon>
        <taxon>Achromobacter</taxon>
    </lineage>
</organism>
<dbReference type="PROSITE" id="PS51165">
    <property type="entry name" value="THUMP"/>
    <property type="match status" value="1"/>
</dbReference>
<dbReference type="GO" id="GO:0070043">
    <property type="term" value="F:rRNA (guanine-N7-)-methyltransferase activity"/>
    <property type="evidence" value="ECO:0007669"/>
    <property type="project" value="TreeGrafter"/>
</dbReference>
<dbReference type="InterPro" id="IPR004114">
    <property type="entry name" value="THUMP_dom"/>
</dbReference>
<dbReference type="Pfam" id="PF22020">
    <property type="entry name" value="RlmL_1st"/>
    <property type="match status" value="1"/>
</dbReference>
<reference evidence="6 7" key="1">
    <citation type="submission" date="2020-05" db="EMBL/GenBank/DDBJ databases">
        <title>FDA dAtabase for Regulatory Grade micrObial Sequences (FDA-ARGOS): Supporting development and validation of Infectious Disease Dx tests.</title>
        <authorList>
            <person name="Sproer C."/>
            <person name="Gronow S."/>
            <person name="Severitt S."/>
            <person name="Schroder I."/>
            <person name="Tallon L."/>
            <person name="Sadzewicz L."/>
            <person name="Zhao X."/>
            <person name="Vavikolanu K."/>
            <person name="Mehta A."/>
            <person name="Aluvathingal J."/>
            <person name="Nadendla S."/>
            <person name="Myers T."/>
            <person name="Yan Y."/>
            <person name="Sichtig H."/>
        </authorList>
    </citation>
    <scope>NUCLEOTIDE SEQUENCE [LARGE SCALE GENOMIC DNA]</scope>
    <source>
        <strain evidence="6 7">FDAARGOS_787</strain>
    </source>
</reference>
<evidence type="ECO:0000313" key="7">
    <source>
        <dbReference type="Proteomes" id="UP000509782"/>
    </source>
</evidence>
<feature type="compositionally biased region" description="Basic and acidic residues" evidence="4">
    <location>
        <begin position="1"/>
        <end position="10"/>
    </location>
</feature>
<keyword evidence="1 6" id="KW-0489">Methyltransferase</keyword>
<feature type="compositionally biased region" description="Basic and acidic residues" evidence="4">
    <location>
        <begin position="18"/>
        <end position="28"/>
    </location>
</feature>
<dbReference type="RefSeq" id="WP_174716838.1">
    <property type="nucleotide sequence ID" value="NZ_CP054569.1"/>
</dbReference>
<dbReference type="GO" id="GO:0003723">
    <property type="term" value="F:RNA binding"/>
    <property type="evidence" value="ECO:0007669"/>
    <property type="project" value="UniProtKB-UniRule"/>
</dbReference>
<feature type="domain" description="THUMP" evidence="5">
    <location>
        <begin position="229"/>
        <end position="340"/>
    </location>
</feature>
<protein>
    <submittedName>
        <fullName evidence="6">DNA methyltransferase</fullName>
    </submittedName>
</protein>
<dbReference type="Gene3D" id="3.30.2130.30">
    <property type="match status" value="1"/>
</dbReference>
<evidence type="ECO:0000256" key="2">
    <source>
        <dbReference type="ARBA" id="ARBA00022679"/>
    </source>
</evidence>
<dbReference type="CDD" id="cd11715">
    <property type="entry name" value="THUMP_AdoMetMT"/>
    <property type="match status" value="1"/>
</dbReference>
<dbReference type="InterPro" id="IPR000241">
    <property type="entry name" value="RlmKL-like_Mtase"/>
</dbReference>
<dbReference type="InterPro" id="IPR054170">
    <property type="entry name" value="RlmL_1st"/>
</dbReference>
<gene>
    <name evidence="6" type="ORF">FOC81_20615</name>
</gene>
<dbReference type="Proteomes" id="UP000509782">
    <property type="component" value="Chromosome"/>
</dbReference>
<dbReference type="Pfam" id="PF01170">
    <property type="entry name" value="UPF0020"/>
    <property type="match status" value="1"/>
</dbReference>
<dbReference type="Gene3D" id="3.40.50.150">
    <property type="entry name" value="Vaccinia Virus protein VP39"/>
    <property type="match status" value="1"/>
</dbReference>
<dbReference type="SUPFAM" id="SSF53335">
    <property type="entry name" value="S-adenosyl-L-methionine-dependent methyltransferases"/>
    <property type="match status" value="1"/>
</dbReference>
<dbReference type="AlphaFoldDB" id="A0A6N0JP98"/>
<evidence type="ECO:0000256" key="3">
    <source>
        <dbReference type="PROSITE-ProRule" id="PRU00529"/>
    </source>
</evidence>
<feature type="region of interest" description="Disordered" evidence="4">
    <location>
        <begin position="1"/>
        <end position="180"/>
    </location>
</feature>
<dbReference type="PROSITE" id="PS00092">
    <property type="entry name" value="N6_MTASE"/>
    <property type="match status" value="1"/>
</dbReference>
<dbReference type="InterPro" id="IPR029063">
    <property type="entry name" value="SAM-dependent_MTases_sf"/>
</dbReference>
<dbReference type="PROSITE" id="PS01261">
    <property type="entry name" value="UPF0020"/>
    <property type="match status" value="1"/>
</dbReference>
<dbReference type="PANTHER" id="PTHR47313">
    <property type="entry name" value="RIBOSOMAL RNA LARGE SUBUNIT METHYLTRANSFERASE K/L"/>
    <property type="match status" value="1"/>
</dbReference>
<evidence type="ECO:0000256" key="1">
    <source>
        <dbReference type="ARBA" id="ARBA00022603"/>
    </source>
</evidence>
<dbReference type="PANTHER" id="PTHR47313:SF1">
    <property type="entry name" value="RIBOSOMAL RNA LARGE SUBUNIT METHYLTRANSFERASE K_L"/>
    <property type="match status" value="1"/>
</dbReference>
<keyword evidence="3" id="KW-0694">RNA-binding</keyword>
<dbReference type="InterPro" id="IPR002052">
    <property type="entry name" value="DNA_methylase_N6_adenine_CS"/>
</dbReference>
<sequence length="566" mass="63013">MSSDEQDRPRKTLTIKKTARDAHAEAAPKRVRSGARARLVAQQERAKDNLERQKDPEGYQRRQQESERGPRKSAAAGERGPAGRGQDARGATRRADAGQGSRPRRDDAPGSRSGRAPKRAPRLDDQYIAPATPAGRFYDPFEDDGPAPEYLAESEAARAAELAEAPERAPIVETRGRRPRETRQAEVFPIFAPCPQGLEEALTAEMQALGFEDAQVGRAGCSFTADWSGVQRANLYSRLATRILVQVAHAEISHEDDILDLARDTPWERWFGAEQTLRVDTSAIKSPVQSLQYCNLRAKDGICDRLREREGERPSIDTVRPDARVHLFLTGHTATLYLDTSGESLFKRGWRLDKGEAPLRENLAAGMLALAGWDPAAPLLDPFCGSGTILIEGAWIALGVPPGISRPFGFERLRGHDAYRWRDLKEDARSRILPQLDAPLVGYDLDPQAIEYARNNAERAWLTADSIRFEVGDARDITAPADHGWIVTNPPYGERMGTEQDPDLWRDWAACLKRNFAGWQLHAITSDLTLPNQMRLKPKRRVPLHNGSLDCRLFGFELVAAGYRDA</sequence>
<feature type="compositionally biased region" description="Low complexity" evidence="4">
    <location>
        <begin position="151"/>
        <end position="163"/>
    </location>
</feature>
<dbReference type="CDD" id="cd02440">
    <property type="entry name" value="AdoMet_MTases"/>
    <property type="match status" value="1"/>
</dbReference>
<name>A0A6N0JP98_ACHDE</name>
<evidence type="ECO:0000313" key="6">
    <source>
        <dbReference type="EMBL" id="QKQ48962.1"/>
    </source>
</evidence>
<dbReference type="InterPro" id="IPR053943">
    <property type="entry name" value="RlmKL-like_Mtase_CS"/>
</dbReference>
<accession>A0A6N0JP98</accession>
<dbReference type="SMART" id="SM00981">
    <property type="entry name" value="THUMP"/>
    <property type="match status" value="1"/>
</dbReference>
<evidence type="ECO:0000259" key="5">
    <source>
        <dbReference type="PROSITE" id="PS51165"/>
    </source>
</evidence>
<keyword evidence="2 6" id="KW-0808">Transferase</keyword>
<feature type="compositionally biased region" description="Basic and acidic residues" evidence="4">
    <location>
        <begin position="44"/>
        <end position="70"/>
    </location>
</feature>
<evidence type="ECO:0000256" key="4">
    <source>
        <dbReference type="SAM" id="MobiDB-lite"/>
    </source>
</evidence>
<feature type="compositionally biased region" description="Low complexity" evidence="4">
    <location>
        <begin position="74"/>
        <end position="89"/>
    </location>
</feature>
<dbReference type="Pfam" id="PF02926">
    <property type="entry name" value="THUMP"/>
    <property type="match status" value="1"/>
</dbReference>
<dbReference type="EMBL" id="CP054569">
    <property type="protein sequence ID" value="QKQ48962.1"/>
    <property type="molecule type" value="Genomic_DNA"/>
</dbReference>
<proteinExistence type="predicted"/>